<feature type="region of interest" description="Disordered" evidence="1">
    <location>
        <begin position="1"/>
        <end position="20"/>
    </location>
</feature>
<evidence type="ECO:0000313" key="2">
    <source>
        <dbReference type="EMBL" id="GAC26714.1"/>
    </source>
</evidence>
<feature type="compositionally biased region" description="Basic and acidic residues" evidence="1">
    <location>
        <begin position="1"/>
        <end position="11"/>
    </location>
</feature>
<accession>K6Y1K5</accession>
<comment type="caution">
    <text evidence="2">The sequence shown here is derived from an EMBL/GenBank/DDBJ whole genome shotgun (WGS) entry which is preliminary data.</text>
</comment>
<protein>
    <submittedName>
        <fullName evidence="2">Uncharacterized protein</fullName>
    </submittedName>
</protein>
<evidence type="ECO:0000313" key="3">
    <source>
        <dbReference type="Proteomes" id="UP000006263"/>
    </source>
</evidence>
<dbReference type="Proteomes" id="UP000006263">
    <property type="component" value="Unassembled WGS sequence"/>
</dbReference>
<sequence>MPVTSELKHTSDAVNTSNELSRQLNENVALVLKQVGETVETIDNFNQETMQKLQAFAQSLREVLEGFKADTEGTMTRITGEVQNVLDMSVKGMTAQREAFDESAQRAATAFEGMGQKLEDALNKRALSEKALFTATEQRIETLLEQTNKSFEEQNSVLKQTGIEASSLMESARVELEQGLGNIDEKVTGMSRTVQKELESFREQYQDNLTQFFNQQNNLLEDTLGKQRDNLVEVVDKFKQVFTEEYQTRHNLLQELTAQHEQLQSSATTIQRLAKAIGLTETATMSELQDIANTIGRHAGDLKKEYIMASSAFKEITEGLPKAMEQYFKEANQSTELFFRSFDDAAGRIHNRLAQAADFLVDAKLQDMSYDKSEIA</sequence>
<organism evidence="2 3">
    <name type="scientific">Paraglaciecola mesophila KMM 241</name>
    <dbReference type="NCBI Taxonomy" id="1128912"/>
    <lineage>
        <taxon>Bacteria</taxon>
        <taxon>Pseudomonadati</taxon>
        <taxon>Pseudomonadota</taxon>
        <taxon>Gammaproteobacteria</taxon>
        <taxon>Alteromonadales</taxon>
        <taxon>Alteromonadaceae</taxon>
        <taxon>Paraglaciecola</taxon>
    </lineage>
</organism>
<evidence type="ECO:0000256" key="1">
    <source>
        <dbReference type="SAM" id="MobiDB-lite"/>
    </source>
</evidence>
<dbReference type="EMBL" id="BAEP01000088">
    <property type="protein sequence ID" value="GAC26714.1"/>
    <property type="molecule type" value="Genomic_DNA"/>
</dbReference>
<gene>
    <name evidence="2" type="ORF">GMES_4448</name>
</gene>
<proteinExistence type="predicted"/>
<reference evidence="2 3" key="1">
    <citation type="journal article" date="2017" name="Antonie Van Leeuwenhoek">
        <title>Rhizobium rhizosphaerae sp. nov., a novel species isolated from rice rhizosphere.</title>
        <authorList>
            <person name="Zhao J.J."/>
            <person name="Zhang J."/>
            <person name="Zhang R.J."/>
            <person name="Zhang C.W."/>
            <person name="Yin H.Q."/>
            <person name="Zhang X.X."/>
        </authorList>
    </citation>
    <scope>NUCLEOTIDE SEQUENCE [LARGE SCALE GENOMIC DNA]</scope>
    <source>
        <strain evidence="2 3">KMM 241</strain>
    </source>
</reference>
<dbReference type="AlphaFoldDB" id="K6Y1K5"/>
<dbReference type="eggNOG" id="COG0840">
    <property type="taxonomic scope" value="Bacteria"/>
</dbReference>
<name>K6Y1K5_9ALTE</name>